<evidence type="ECO:0000313" key="2">
    <source>
        <dbReference type="Proteomes" id="UP001409291"/>
    </source>
</evidence>
<organism evidence="1 2">
    <name type="scientific">Sphingobacterium kitahiroshimense</name>
    <dbReference type="NCBI Taxonomy" id="470446"/>
    <lineage>
        <taxon>Bacteria</taxon>
        <taxon>Pseudomonadati</taxon>
        <taxon>Bacteroidota</taxon>
        <taxon>Sphingobacteriia</taxon>
        <taxon>Sphingobacteriales</taxon>
        <taxon>Sphingobacteriaceae</taxon>
        <taxon>Sphingobacterium</taxon>
    </lineage>
</organism>
<dbReference type="RefSeq" id="WP_346582989.1">
    <property type="nucleotide sequence ID" value="NZ_JBDJNQ010000014.1"/>
</dbReference>
<dbReference type="Proteomes" id="UP001409291">
    <property type="component" value="Unassembled WGS sequence"/>
</dbReference>
<keyword evidence="2" id="KW-1185">Reference proteome</keyword>
<comment type="caution">
    <text evidence="1">The sequence shown here is derived from an EMBL/GenBank/DDBJ whole genome shotgun (WGS) entry which is preliminary data.</text>
</comment>
<protein>
    <submittedName>
        <fullName evidence="1">Uncharacterized protein</fullName>
    </submittedName>
</protein>
<evidence type="ECO:0000313" key="1">
    <source>
        <dbReference type="EMBL" id="MEN5380124.1"/>
    </source>
</evidence>
<accession>A0ABV0C331</accession>
<dbReference type="EMBL" id="JBDJNQ010000014">
    <property type="protein sequence ID" value="MEN5380124.1"/>
    <property type="molecule type" value="Genomic_DNA"/>
</dbReference>
<reference evidence="1 2" key="1">
    <citation type="submission" date="2024-04" db="EMBL/GenBank/DDBJ databases">
        <title>WGS of bacteria from Torrens River.</title>
        <authorList>
            <person name="Wyrsch E.R."/>
            <person name="Drigo B."/>
        </authorList>
    </citation>
    <scope>NUCLEOTIDE SEQUENCE [LARGE SCALE GENOMIC DNA]</scope>
    <source>
        <strain evidence="1 2">TWI391</strain>
    </source>
</reference>
<sequence>MRPSKSRAYCKDAQRFKIFFKTENKAQNFIKFNHAEMIEESGFAPTRCYYCIACDGWHVSSSRRFENAANKTELVIQAFTAETLTVNHIPGTSTEDAIQKKVTTKKIEKNNLFIQQEKAERLLQKISQRIQTISLLLDKKSDKILIYNLIHESQRLLTKNRAPGFDTQIDEFKNLLHTQKAKANHIFKDP</sequence>
<proteinExistence type="predicted"/>
<name>A0ABV0C331_9SPHI</name>
<gene>
    <name evidence="1" type="ORF">ABE541_22850</name>
</gene>